<keyword evidence="1" id="KW-0732">Signal</keyword>
<evidence type="ECO:0000256" key="1">
    <source>
        <dbReference type="SAM" id="SignalP"/>
    </source>
</evidence>
<sequence length="314" mass="35504">MSLPHVLQFFCVAVALAQQPTKDWCKDGIKVPSFSEDDGNVSVEFRVAQAPLFSTNPHIGTKLRWLNLYHTALVVVQHLPGLAPKNWTIEFDSVTNVLGAVLPSINGSTLSWNNDARYCVTEGILWGEAHWSQMLDTVLRLNASSARRIFTDFIPAVNDTAHQSKPLYQLWRVETRGVETSPLVKDITCGDGVNWILDFSSRVLLTPPLFELKYTSIVVYADRISKIPVNGKDWPDLIQYFQGMSEVTGGKEAVWHRLLEFLHLMPVHYVYDSNAKAYYKVEGNHFPWLESKYHAVPLEGPPKLGNHTNEILFV</sequence>
<gene>
    <name evidence="2" type="ORF">SCF082_LOCUS33733</name>
</gene>
<proteinExistence type="predicted"/>
<feature type="chain" id="PRO_5046418846" evidence="1">
    <location>
        <begin position="18"/>
        <end position="314"/>
    </location>
</feature>
<accession>A0ABP0NQR0</accession>
<name>A0ABP0NQR0_9DINO</name>
<evidence type="ECO:0000313" key="3">
    <source>
        <dbReference type="Proteomes" id="UP001642464"/>
    </source>
</evidence>
<protein>
    <submittedName>
        <fullName evidence="2">Uncharacterized protein</fullName>
    </submittedName>
</protein>
<feature type="signal peptide" evidence="1">
    <location>
        <begin position="1"/>
        <end position="17"/>
    </location>
</feature>
<evidence type="ECO:0000313" key="2">
    <source>
        <dbReference type="EMBL" id="CAK9066147.1"/>
    </source>
</evidence>
<reference evidence="2 3" key="1">
    <citation type="submission" date="2024-02" db="EMBL/GenBank/DDBJ databases">
        <authorList>
            <person name="Chen Y."/>
            <person name="Shah S."/>
            <person name="Dougan E. K."/>
            <person name="Thang M."/>
            <person name="Chan C."/>
        </authorList>
    </citation>
    <scope>NUCLEOTIDE SEQUENCE [LARGE SCALE GENOMIC DNA]</scope>
</reference>
<keyword evidence="3" id="KW-1185">Reference proteome</keyword>
<organism evidence="2 3">
    <name type="scientific">Durusdinium trenchii</name>
    <dbReference type="NCBI Taxonomy" id="1381693"/>
    <lineage>
        <taxon>Eukaryota</taxon>
        <taxon>Sar</taxon>
        <taxon>Alveolata</taxon>
        <taxon>Dinophyceae</taxon>
        <taxon>Suessiales</taxon>
        <taxon>Symbiodiniaceae</taxon>
        <taxon>Durusdinium</taxon>
    </lineage>
</organism>
<dbReference type="EMBL" id="CAXAMM010030224">
    <property type="protein sequence ID" value="CAK9066147.1"/>
    <property type="molecule type" value="Genomic_DNA"/>
</dbReference>
<dbReference type="Proteomes" id="UP001642464">
    <property type="component" value="Unassembled WGS sequence"/>
</dbReference>
<comment type="caution">
    <text evidence="2">The sequence shown here is derived from an EMBL/GenBank/DDBJ whole genome shotgun (WGS) entry which is preliminary data.</text>
</comment>